<accession>A0A4E0RX52</accession>
<keyword evidence="3" id="KW-1185">Reference proteome</keyword>
<feature type="compositionally biased region" description="Basic and acidic residues" evidence="1">
    <location>
        <begin position="1"/>
        <end position="11"/>
    </location>
</feature>
<organism evidence="2 3">
    <name type="scientific">Fasciola hepatica</name>
    <name type="common">Liver fluke</name>
    <dbReference type="NCBI Taxonomy" id="6192"/>
    <lineage>
        <taxon>Eukaryota</taxon>
        <taxon>Metazoa</taxon>
        <taxon>Spiralia</taxon>
        <taxon>Lophotrochozoa</taxon>
        <taxon>Platyhelminthes</taxon>
        <taxon>Trematoda</taxon>
        <taxon>Digenea</taxon>
        <taxon>Plagiorchiida</taxon>
        <taxon>Echinostomata</taxon>
        <taxon>Echinostomatoidea</taxon>
        <taxon>Fasciolidae</taxon>
        <taxon>Fasciola</taxon>
    </lineage>
</organism>
<gene>
    <name evidence="2" type="ORF">D915_006605</name>
</gene>
<evidence type="ECO:0000313" key="3">
    <source>
        <dbReference type="Proteomes" id="UP000230066"/>
    </source>
</evidence>
<protein>
    <submittedName>
        <fullName evidence="2">Uncharacterized protein</fullName>
    </submittedName>
</protein>
<proteinExistence type="predicted"/>
<dbReference type="AlphaFoldDB" id="A0A4E0RX52"/>
<dbReference type="Proteomes" id="UP000230066">
    <property type="component" value="Unassembled WGS sequence"/>
</dbReference>
<comment type="caution">
    <text evidence="2">The sequence shown here is derived from an EMBL/GenBank/DDBJ whole genome shotgun (WGS) entry which is preliminary data.</text>
</comment>
<evidence type="ECO:0000256" key="1">
    <source>
        <dbReference type="SAM" id="MobiDB-lite"/>
    </source>
</evidence>
<dbReference type="EMBL" id="JXXN02002563">
    <property type="protein sequence ID" value="THD22732.1"/>
    <property type="molecule type" value="Genomic_DNA"/>
</dbReference>
<name>A0A4E0RX52_FASHE</name>
<dbReference type="Gene3D" id="3.30.200.20">
    <property type="entry name" value="Phosphorylase Kinase, domain 1"/>
    <property type="match status" value="1"/>
</dbReference>
<evidence type="ECO:0000313" key="2">
    <source>
        <dbReference type="EMBL" id="THD22732.1"/>
    </source>
</evidence>
<feature type="compositionally biased region" description="Polar residues" evidence="1">
    <location>
        <begin position="15"/>
        <end position="34"/>
    </location>
</feature>
<sequence>MGYPDETKAGEDFMSYSSGLNSKSSEAEATNTLRPAQMWKGAPKKLQSVDLDPCQDFSTHHIPAQTAVRHRYNVIKKKWVVDEIQVKIKRNPFDRGRCENVSD</sequence>
<feature type="region of interest" description="Disordered" evidence="1">
    <location>
        <begin position="1"/>
        <end position="41"/>
    </location>
</feature>
<reference evidence="2" key="1">
    <citation type="submission" date="2019-03" db="EMBL/GenBank/DDBJ databases">
        <title>Improved annotation for the trematode Fasciola hepatica.</title>
        <authorList>
            <person name="Choi Y.-J."/>
            <person name="Martin J."/>
            <person name="Mitreva M."/>
        </authorList>
    </citation>
    <scope>NUCLEOTIDE SEQUENCE [LARGE SCALE GENOMIC DNA]</scope>
</reference>